<name>A0A1W1C6F6_9ZZZZ</name>
<sequence>MGVGKPERRGQVVDFVLSNFSLDEEKNLDSWIEHTIKAIKELQDKELNEVKSRYSLKGISF</sequence>
<dbReference type="EMBL" id="FPHE01000104">
    <property type="protein sequence ID" value="SFV61335.1"/>
    <property type="molecule type" value="Genomic_DNA"/>
</dbReference>
<accession>A0A1W1C6F6</accession>
<dbReference type="SUPFAM" id="SSF53178">
    <property type="entry name" value="Peptidyl-tRNA hydrolase-like"/>
    <property type="match status" value="1"/>
</dbReference>
<dbReference type="Gene3D" id="3.40.50.1470">
    <property type="entry name" value="Peptidyl-tRNA hydrolase"/>
    <property type="match status" value="1"/>
</dbReference>
<dbReference type="InterPro" id="IPR001328">
    <property type="entry name" value="Pept_tRNA_hydro"/>
</dbReference>
<keyword evidence="1" id="KW-0378">Hydrolase</keyword>
<organism evidence="1">
    <name type="scientific">hydrothermal vent metagenome</name>
    <dbReference type="NCBI Taxonomy" id="652676"/>
    <lineage>
        <taxon>unclassified sequences</taxon>
        <taxon>metagenomes</taxon>
        <taxon>ecological metagenomes</taxon>
    </lineage>
</organism>
<protein>
    <submittedName>
        <fullName evidence="1">Peptidyl-tRNA hydrolase</fullName>
        <ecNumber evidence="1">3.1.1.29</ecNumber>
    </submittedName>
</protein>
<dbReference type="Pfam" id="PF01195">
    <property type="entry name" value="Pept_tRNA_hydro"/>
    <property type="match status" value="1"/>
</dbReference>
<gene>
    <name evidence="1" type="ORF">MNB_SV-12-81</name>
</gene>
<dbReference type="GO" id="GO:0004045">
    <property type="term" value="F:peptidyl-tRNA hydrolase activity"/>
    <property type="evidence" value="ECO:0007669"/>
    <property type="project" value="UniProtKB-EC"/>
</dbReference>
<dbReference type="InterPro" id="IPR036416">
    <property type="entry name" value="Pept_tRNA_hydro_sf"/>
</dbReference>
<evidence type="ECO:0000313" key="1">
    <source>
        <dbReference type="EMBL" id="SFV61335.1"/>
    </source>
</evidence>
<dbReference type="AlphaFoldDB" id="A0A1W1C6F6"/>
<dbReference type="EC" id="3.1.1.29" evidence="1"/>
<proteinExistence type="predicted"/>
<reference evidence="1" key="1">
    <citation type="submission" date="2016-10" db="EMBL/GenBank/DDBJ databases">
        <authorList>
            <person name="de Groot N.N."/>
        </authorList>
    </citation>
    <scope>NUCLEOTIDE SEQUENCE</scope>
</reference>